<dbReference type="PRINTS" id="PR00455">
    <property type="entry name" value="HTHTETR"/>
</dbReference>
<name>A0A2U2N397_9GAMM</name>
<feature type="domain" description="HTH tetR-type" evidence="5">
    <location>
        <begin position="20"/>
        <end position="80"/>
    </location>
</feature>
<dbReference type="GO" id="GO:0000976">
    <property type="term" value="F:transcription cis-regulatory region binding"/>
    <property type="evidence" value="ECO:0007669"/>
    <property type="project" value="TreeGrafter"/>
</dbReference>
<evidence type="ECO:0000313" key="6">
    <source>
        <dbReference type="EMBL" id="PWG63572.1"/>
    </source>
</evidence>
<dbReference type="SUPFAM" id="SSF46689">
    <property type="entry name" value="Homeodomain-like"/>
    <property type="match status" value="1"/>
</dbReference>
<reference evidence="6 7" key="1">
    <citation type="submission" date="2018-05" db="EMBL/GenBank/DDBJ databases">
        <title>Spiribacter halobius sp. nov., a moderately halophilic bacterium isolated from marine solar saltern.</title>
        <authorList>
            <person name="Zheng W.-S."/>
            <person name="Lu D.-C."/>
            <person name="Du Z.-J."/>
        </authorList>
    </citation>
    <scope>NUCLEOTIDE SEQUENCE [LARGE SCALE GENOMIC DNA]</scope>
    <source>
        <strain evidence="6 7">E85</strain>
    </source>
</reference>
<keyword evidence="3" id="KW-0804">Transcription</keyword>
<evidence type="ECO:0000313" key="7">
    <source>
        <dbReference type="Proteomes" id="UP000245474"/>
    </source>
</evidence>
<dbReference type="Pfam" id="PF00440">
    <property type="entry name" value="TetR_N"/>
    <property type="match status" value="1"/>
</dbReference>
<dbReference type="InterPro" id="IPR001647">
    <property type="entry name" value="HTH_TetR"/>
</dbReference>
<dbReference type="GO" id="GO:0003700">
    <property type="term" value="F:DNA-binding transcription factor activity"/>
    <property type="evidence" value="ECO:0007669"/>
    <property type="project" value="TreeGrafter"/>
</dbReference>
<evidence type="ECO:0000256" key="1">
    <source>
        <dbReference type="ARBA" id="ARBA00023015"/>
    </source>
</evidence>
<dbReference type="RefSeq" id="WP_109678181.1">
    <property type="nucleotide sequence ID" value="NZ_CP086615.1"/>
</dbReference>
<dbReference type="InterPro" id="IPR050109">
    <property type="entry name" value="HTH-type_TetR-like_transc_reg"/>
</dbReference>
<keyword evidence="7" id="KW-1185">Reference proteome</keyword>
<feature type="DNA-binding region" description="H-T-H motif" evidence="4">
    <location>
        <begin position="43"/>
        <end position="62"/>
    </location>
</feature>
<dbReference type="PANTHER" id="PTHR30055">
    <property type="entry name" value="HTH-TYPE TRANSCRIPTIONAL REGULATOR RUTR"/>
    <property type="match status" value="1"/>
</dbReference>
<accession>A0A2U2N397</accession>
<protein>
    <submittedName>
        <fullName evidence="6">TetR/AcrR family transcriptional regulator</fullName>
    </submittedName>
</protein>
<evidence type="ECO:0000256" key="3">
    <source>
        <dbReference type="ARBA" id="ARBA00023163"/>
    </source>
</evidence>
<keyword evidence="2 4" id="KW-0238">DNA-binding</keyword>
<dbReference type="PANTHER" id="PTHR30055:SF234">
    <property type="entry name" value="HTH-TYPE TRANSCRIPTIONAL REGULATOR BETI"/>
    <property type="match status" value="1"/>
</dbReference>
<sequence length="219" mass="24005">MFIDMGERRYRMKKRAESQARTRERIVEATVALHEELGPRQTSIRAIAERAGVQRLTVYRHFPDDASLFQACTAHWLARNPPPDAAVWRASPAGEPRCRDALIAFYRYYRDTEAMWAASHRDEPDVPALQGPMQAFRAHLDAVRDELLAGFAAPLRTREVALTLRHALSFPTWQALAQAGLEDEQAAALAVAWLRGAGEDAAAGAGATDAASRSGAGGA</sequence>
<dbReference type="InterPro" id="IPR009057">
    <property type="entry name" value="Homeodomain-like_sf"/>
</dbReference>
<dbReference type="Gene3D" id="1.10.357.10">
    <property type="entry name" value="Tetracycline Repressor, domain 2"/>
    <property type="match status" value="1"/>
</dbReference>
<keyword evidence="1" id="KW-0805">Transcription regulation</keyword>
<gene>
    <name evidence="6" type="ORF">DEM34_08415</name>
</gene>
<dbReference type="OrthoDB" id="8535430at2"/>
<evidence type="ECO:0000256" key="2">
    <source>
        <dbReference type="ARBA" id="ARBA00023125"/>
    </source>
</evidence>
<dbReference type="PROSITE" id="PS50977">
    <property type="entry name" value="HTH_TETR_2"/>
    <property type="match status" value="1"/>
</dbReference>
<dbReference type="AlphaFoldDB" id="A0A2U2N397"/>
<comment type="caution">
    <text evidence="6">The sequence shown here is derived from an EMBL/GenBank/DDBJ whole genome shotgun (WGS) entry which is preliminary data.</text>
</comment>
<dbReference type="Proteomes" id="UP000245474">
    <property type="component" value="Unassembled WGS sequence"/>
</dbReference>
<organism evidence="6 7">
    <name type="scientific">Sediminicurvatus halobius</name>
    <dbReference type="NCBI Taxonomy" id="2182432"/>
    <lineage>
        <taxon>Bacteria</taxon>
        <taxon>Pseudomonadati</taxon>
        <taxon>Pseudomonadota</taxon>
        <taxon>Gammaproteobacteria</taxon>
        <taxon>Chromatiales</taxon>
        <taxon>Ectothiorhodospiraceae</taxon>
        <taxon>Sediminicurvatus</taxon>
    </lineage>
</organism>
<proteinExistence type="predicted"/>
<evidence type="ECO:0000256" key="4">
    <source>
        <dbReference type="PROSITE-ProRule" id="PRU00335"/>
    </source>
</evidence>
<dbReference type="EMBL" id="QFFI01000010">
    <property type="protein sequence ID" value="PWG63572.1"/>
    <property type="molecule type" value="Genomic_DNA"/>
</dbReference>
<evidence type="ECO:0000259" key="5">
    <source>
        <dbReference type="PROSITE" id="PS50977"/>
    </source>
</evidence>